<evidence type="ECO:0000313" key="3">
    <source>
        <dbReference type="Proteomes" id="UP000535937"/>
    </source>
</evidence>
<evidence type="ECO:0000313" key="2">
    <source>
        <dbReference type="EMBL" id="MBB3060696.1"/>
    </source>
</evidence>
<gene>
    <name evidence="2" type="ORF">FHS09_001516</name>
</gene>
<comment type="caution">
    <text evidence="2">The sequence shown here is derived from an EMBL/GenBank/DDBJ whole genome shotgun (WGS) entry which is preliminary data.</text>
</comment>
<feature type="transmembrane region" description="Helical" evidence="1">
    <location>
        <begin position="92"/>
        <end position="112"/>
    </location>
</feature>
<feature type="transmembrane region" description="Helical" evidence="1">
    <location>
        <begin position="124"/>
        <end position="146"/>
    </location>
</feature>
<keyword evidence="1" id="KW-1133">Transmembrane helix</keyword>
<dbReference type="Proteomes" id="UP000535937">
    <property type="component" value="Unassembled WGS sequence"/>
</dbReference>
<feature type="transmembrane region" description="Helical" evidence="1">
    <location>
        <begin position="61"/>
        <end position="80"/>
    </location>
</feature>
<accession>A0A7W4WBT7</accession>
<dbReference type="AlphaFoldDB" id="A0A7W4WBT7"/>
<sequence length="165" mass="18941">MDIEAILKTILKPIYLRVILIILAMILLFRNVSYLLLGDIYYIFNGQQSQRIIEFVFEKEIPALIMTVLWPVAFTFFNIIHEKIRLQKDFFMSVLMVHTFSCLATAFILLYGGCGGENCNQKPLYLTVIGGSLLTMLSVGLSYWLYSKKECIFAAELTTFEADKI</sequence>
<dbReference type="RefSeq" id="WP_183458337.1">
    <property type="nucleotide sequence ID" value="NZ_JACHWZ010000006.1"/>
</dbReference>
<dbReference type="EMBL" id="JACHWZ010000006">
    <property type="protein sequence ID" value="MBB3060696.1"/>
    <property type="molecule type" value="Genomic_DNA"/>
</dbReference>
<protein>
    <submittedName>
        <fullName evidence="2">Uncharacterized protein</fullName>
    </submittedName>
</protein>
<name>A0A7W4WBT7_9GAMM</name>
<keyword evidence="1" id="KW-0472">Membrane</keyword>
<keyword evidence="1" id="KW-0812">Transmembrane</keyword>
<evidence type="ECO:0000256" key="1">
    <source>
        <dbReference type="SAM" id="Phobius"/>
    </source>
</evidence>
<proteinExistence type="predicted"/>
<keyword evidence="3" id="KW-1185">Reference proteome</keyword>
<reference evidence="2 3" key="1">
    <citation type="submission" date="2020-08" db="EMBL/GenBank/DDBJ databases">
        <title>Genomic Encyclopedia of Type Strains, Phase III (KMG-III): the genomes of soil and plant-associated and newly described type strains.</title>
        <authorList>
            <person name="Whitman W."/>
        </authorList>
    </citation>
    <scope>NUCLEOTIDE SEQUENCE [LARGE SCALE GENOMIC DNA]</scope>
    <source>
        <strain evidence="2 3">CECT 8799</strain>
    </source>
</reference>
<feature type="transmembrane region" description="Helical" evidence="1">
    <location>
        <begin position="14"/>
        <end position="37"/>
    </location>
</feature>
<organism evidence="2 3">
    <name type="scientific">Microbulbifer rhizosphaerae</name>
    <dbReference type="NCBI Taxonomy" id="1562603"/>
    <lineage>
        <taxon>Bacteria</taxon>
        <taxon>Pseudomonadati</taxon>
        <taxon>Pseudomonadota</taxon>
        <taxon>Gammaproteobacteria</taxon>
        <taxon>Cellvibrionales</taxon>
        <taxon>Microbulbiferaceae</taxon>
        <taxon>Microbulbifer</taxon>
    </lineage>
</organism>